<keyword evidence="3" id="KW-1185">Reference proteome</keyword>
<evidence type="ECO:0000313" key="3">
    <source>
        <dbReference type="Proteomes" id="UP000659388"/>
    </source>
</evidence>
<name>A0A937K1G3_9BACT</name>
<sequence length="165" mass="18132">MAMVALLIMFSAGCKSKKQAGDISDADAEKAKMEQEARQRELEAERRRAEEERLAREKARAEAEAAAAAANKPENKLADYFEAIANASSTSSANSSINEALTLFSSPDAPVLIVISQSGSQKDYDRPTTIKEYLNYLKDQKKNVNRISDLQFDASGKIKEVELAK</sequence>
<feature type="compositionally biased region" description="Basic and acidic residues" evidence="1">
    <location>
        <begin position="27"/>
        <end position="53"/>
    </location>
</feature>
<evidence type="ECO:0000256" key="1">
    <source>
        <dbReference type="SAM" id="MobiDB-lite"/>
    </source>
</evidence>
<accession>A0A937K1G3</accession>
<dbReference type="EMBL" id="JAESIY010000005">
    <property type="protein sequence ID" value="MBL3656637.1"/>
    <property type="molecule type" value="Genomic_DNA"/>
</dbReference>
<dbReference type="AlphaFoldDB" id="A0A937K1G3"/>
<protein>
    <submittedName>
        <fullName evidence="2">Nucleoid-structuring protein H-NS</fullName>
    </submittedName>
</protein>
<reference evidence="2" key="1">
    <citation type="submission" date="2021-01" db="EMBL/GenBank/DDBJ databases">
        <title>Fulvivirga kasyanovii gen. nov., sp nov., a novel member of the phylum Bacteroidetes isolated from seawater in a mussel farm.</title>
        <authorList>
            <person name="Zhao L.-H."/>
            <person name="Wang Z.-J."/>
        </authorList>
    </citation>
    <scope>NUCLEOTIDE SEQUENCE</scope>
    <source>
        <strain evidence="2">2943</strain>
    </source>
</reference>
<dbReference type="Proteomes" id="UP000659388">
    <property type="component" value="Unassembled WGS sequence"/>
</dbReference>
<feature type="region of interest" description="Disordered" evidence="1">
    <location>
        <begin position="15"/>
        <end position="53"/>
    </location>
</feature>
<gene>
    <name evidence="2" type="ORF">JL102_10870</name>
</gene>
<proteinExistence type="predicted"/>
<comment type="caution">
    <text evidence="2">The sequence shown here is derived from an EMBL/GenBank/DDBJ whole genome shotgun (WGS) entry which is preliminary data.</text>
</comment>
<organism evidence="2 3">
    <name type="scientific">Fulvivirga sediminis</name>
    <dbReference type="NCBI Taxonomy" id="2803949"/>
    <lineage>
        <taxon>Bacteria</taxon>
        <taxon>Pseudomonadati</taxon>
        <taxon>Bacteroidota</taxon>
        <taxon>Cytophagia</taxon>
        <taxon>Cytophagales</taxon>
        <taxon>Fulvivirgaceae</taxon>
        <taxon>Fulvivirga</taxon>
    </lineage>
</organism>
<evidence type="ECO:0000313" key="2">
    <source>
        <dbReference type="EMBL" id="MBL3656637.1"/>
    </source>
</evidence>